<evidence type="ECO:0000313" key="4">
    <source>
        <dbReference type="Proteomes" id="UP000239648"/>
    </source>
</evidence>
<name>A0A2S6G1T1_9GAMM</name>
<dbReference type="GO" id="GO:0015074">
    <property type="term" value="P:DNA integration"/>
    <property type="evidence" value="ECO:0007669"/>
    <property type="project" value="InterPro"/>
</dbReference>
<reference evidence="1 4" key="1">
    <citation type="submission" date="2018-02" db="EMBL/GenBank/DDBJ databases">
        <title>Deep subsurface shale carbon reservoir microbial communities from Ohio and West Virginia, USA.</title>
        <authorList>
            <person name="Wrighton K."/>
        </authorList>
    </citation>
    <scope>NUCLEOTIDE SEQUENCE [LARGE SCALE GENOMIC DNA]</scope>
    <source>
        <strain evidence="1 4">UTICA-S1B6</strain>
    </source>
</reference>
<reference evidence="2 3" key="2">
    <citation type="submission" date="2018-02" db="EMBL/GenBank/DDBJ databases">
        <title>Subsurface microbial communities from deep shales in Ohio and West Virginia, USA.</title>
        <authorList>
            <person name="Wrighton K."/>
        </authorList>
    </citation>
    <scope>NUCLEOTIDE SEQUENCE [LARGE SCALE GENOMIC DNA]</scope>
    <source>
        <strain evidence="2 3">UTICA-S1B9</strain>
    </source>
</reference>
<gene>
    <name evidence="2" type="ORF">B0H24_10683</name>
    <name evidence="1" type="ORF">BY455_1653</name>
</gene>
<dbReference type="InterPro" id="IPR013762">
    <property type="entry name" value="Integrase-like_cat_sf"/>
</dbReference>
<proteinExistence type="predicted"/>
<organism evidence="2 3">
    <name type="scientific">Marinobacter persicus</name>
    <dbReference type="NCBI Taxonomy" id="930118"/>
    <lineage>
        <taxon>Bacteria</taxon>
        <taxon>Pseudomonadati</taxon>
        <taxon>Pseudomonadota</taxon>
        <taxon>Gammaproteobacteria</taxon>
        <taxon>Pseudomonadales</taxon>
        <taxon>Marinobacteraceae</taxon>
        <taxon>Marinobacter</taxon>
    </lineage>
</organism>
<evidence type="ECO:0000313" key="3">
    <source>
        <dbReference type="Proteomes" id="UP000239446"/>
    </source>
</evidence>
<dbReference type="Proteomes" id="UP000239446">
    <property type="component" value="Unassembled WGS sequence"/>
</dbReference>
<evidence type="ECO:0008006" key="5">
    <source>
        <dbReference type="Google" id="ProtNLM"/>
    </source>
</evidence>
<comment type="caution">
    <text evidence="2">The sequence shown here is derived from an EMBL/GenBank/DDBJ whole genome shotgun (WGS) entry which is preliminary data.</text>
</comment>
<accession>A0A2S6G1T1</accession>
<dbReference type="EMBL" id="PTIU01000068">
    <property type="protein sequence ID" value="PPK50549.1"/>
    <property type="molecule type" value="Genomic_DNA"/>
</dbReference>
<protein>
    <recommendedName>
        <fullName evidence="5">Phage integrase family protein</fullName>
    </recommendedName>
</protein>
<dbReference type="Proteomes" id="UP000239648">
    <property type="component" value="Unassembled WGS sequence"/>
</dbReference>
<evidence type="ECO:0000313" key="1">
    <source>
        <dbReference type="EMBL" id="PPK49085.1"/>
    </source>
</evidence>
<dbReference type="EMBL" id="PTIT01000065">
    <property type="protein sequence ID" value="PPK49085.1"/>
    <property type="molecule type" value="Genomic_DNA"/>
</dbReference>
<dbReference type="AlphaFoldDB" id="A0A2S6G1T1"/>
<sequence>MLWVLVQNNQYRTLKSPSSRRVIPLLFTLDDSERQLIDRVMGRYQSICGRQTNRPILCELQGKNQPGLVEGAARFSASLIVAMRAMTRNQDLVLHHLRHTFFNRVAAVLLNLDTPIERVLTQDIDKPALRQCVLGSNISCSRRIGMALARLMGHSSPRTGLLNYFHLLTEWADVLTPVSSDRVRQLKNATDIEQWPCAPGYDLPPLKAQFEYPELTLERMFQVVRLVSLGQNFGRAAGLVGLQPSAVKRLEKVLTKATRNQAFKVALPDDKEQWFDGSELDNALLAGITSPAWQRILDHAQQIQRCTVQSIKAPKAKELPILISRRRHVVLDKKSHAHFLRHFFALYEIDDSQLTVVARFDDPDMIRLMTDAGFAVQSERYLLMAQKDNQKSRNAKPWTVKKHFLHGFPIPSRRRSRYGFGEINFGQSSTGVLRNGHELAVALLVFGVYCRLIQKSPSH</sequence>
<dbReference type="GO" id="GO:0003677">
    <property type="term" value="F:DNA binding"/>
    <property type="evidence" value="ECO:0007669"/>
    <property type="project" value="InterPro"/>
</dbReference>
<dbReference type="GO" id="GO:0006310">
    <property type="term" value="P:DNA recombination"/>
    <property type="evidence" value="ECO:0007669"/>
    <property type="project" value="InterPro"/>
</dbReference>
<dbReference type="Gene3D" id="1.10.443.10">
    <property type="entry name" value="Intergrase catalytic core"/>
    <property type="match status" value="1"/>
</dbReference>
<evidence type="ECO:0000313" key="2">
    <source>
        <dbReference type="EMBL" id="PPK50549.1"/>
    </source>
</evidence>
<keyword evidence="4" id="KW-1185">Reference proteome</keyword>